<name>A0A9K3CPD9_9EUKA</name>
<sequence length="3168" mass="334073">MSQAALTKNVLVLSETGNQFLKESRFVLAFFREFCSQQNIESDVDFNNKESDCSTLFDSDVTSALAHFLNASVPVAQGLATFTEFVTLQQLDDVEELASESLEDKVSFTFSALQALSQMHMSLPQNIEEDLAEIEPTPSELKHCVNTLEGWLAIGCPYCSVSGKSYSGVVAMYSLVGTDWGFHSLVKPSTTTASQYFGKTISLTETGIVCRDDYSGVIGMWISLYSGSTWGAPVSIDAPAGAQWNGAGTSISTSAGGTVWVATMCTDNLYLYELDVQPVQTTAPVASINHAFGTTDSYCALDMYSGDIGRVVLGTREAVNDGLNVYSLTDSGWVFDYYIVNANGRQAGLYGSILAIGENDWVSVYSLADATSSVVGTISVNQNGDMASMAVSESGIFMASRYVGGASSNYGGVYVVNADLPYSGPVNLLSEIRKGSTLYQPVQGANTYSAHASSSYGDWVVVGSYGVGSNNGMVYVYRSVYDTVSESWVLSLYQSISPPASALPSGTTDLRFGIAVHVHKDLLAVGTTLEHVGGLSSVGAVYMYRLEGTEWVEDGKLLPPTSTAGMEFGHDVAVQADLGYVFITSLTGDVYFSTVDTDGVWDTPALLQTSVADAKVAVSESWAFVFAPDIMFMYHLDATDWHLTPSSSNAHGLSTSAGGDKAPYAAVDMLSGTGRVVYGVEGGDVYVIYLDSTGWMAESTITPTGPSERVALYGSTLVLGSSSRIDIYTHSQESGWTLLDVQEPSTNGSCTSLSLSQHGIFVGGSGMGTSTGGIRAFLVSLPVYGAVTLLSEVSAVPSVLLPSSTADALAGASVSVSGEWMVVGLPGLNTGCHVYIYRRQDDLSWGFFQSVLPSVSAGLFGHSVAVAGTRLAVGAPEYSDSGSLAGSVFTYSFDGTDWVFTEMIEESVVVADRMFGSHIALCDNGTLLVLSGQTGVDDVPLYAYNLAGAWTGARVVFPPLSIASPFTPNSRLSASGDLFAVTGSDDVMVYDMSQTEWWNTVPVIVSHSFGALTCLSLDGYSGTGRLVFGSDTAATSTHVYSFQDGVWVLEAELSSVSPTSIALYGSVMAVATAANVVVYEYSDSTWEHIHTLVRDGASSLGLGEYGMFIGDTELGSAGGVYAYSTTQIGYAGSTRSADIADRLSGYGPYQPDSTAASALAADGEWMIVGATGVADRGAVFIYERELDGTYVLTSSLTPPAESIAYDDGAGTTMLLYGNTIALSGDRMAVAAIAETIDGLDAVGAVYTYTLTGAGWVYEAKVLPPTGTAASTQFGSKLSMSGDVMVIGCLTARVFASTYRGGAWQEVVELPVPVTDAWNYTEFAMSGNWLVILGYNALFFYDLTYPGWYKVPSHTQTNTWGAVEFYITMDAHSGGGRVVVGSYAHQPVTYSLSDGLWAWESDLAVTDWTNVKRAALYGDYLVLAEDDGFWVYDYSSTVYPYWDYLTDKSVALTWGIGGLVLSQNDLYLSSPYDGMSTTGGVWVYNVSLPYSGPTDAPTPWETVAAQPYLVEDLGGLAEAAEFGRAVDSQGTLVVISANATTTDSGTVYILEANASGTYDHVQTLSSPLSATSTGNLSFGSSVSISGNRIAIGAIHETQDQTHSSGAVFTYALNASGSWEEEEKVSISNEYSLVGMEVSLSGNDMLLTGCGCVLYTHYDSDGWAEVVEIVPPSAAVLGTTPPQIAMDGDWAVIVTYSHLHFYALSFTDWHLHAPTQTETLWDMGSLSVSICMNSGRGRVAATSEEGVNVHVWQLSTGGVWVQEAVLPHSGVSGVSLYDDYLAVGTDSDVTVYYCQESGWVELRSQDLVMTWGLSSLHMGERGLFAGVPLLDTNGGGGGAVYAFPFHLPIMYDSISLVSETPALVVSSISDAYSIGYDGQWMVVGSTSTDSWRGSTIVYRRQADGSYDQFQELTPRTADVSSYTTMDILLFGYSVAVCGNWVAVGLPNAQVGGEHFIGAVSLFQMGVSGFSFSTQSLPTDVSGGVTFFGLNLALSNTTMVAAAAGAVYTQTLSGQSWGAVTELPEPHTDQFTIGREVVAAGGDWVVVMAPDYLYLYLTSNEGWEAAPYQAIEHGLGAGVSASSYSCSVSLDASSGRLAIAVDGTAVDSDAVVYVLSGRKWQHETHIPGVGGLSVSILGSTLALGQGSYVSVYSHNLSTWVPQLSLQTPSTLTAGCHSLVSVTGDGILTIDRNHPSPLYLYNASVPGTQHSEELVGFEEDLFSPPMVLEPSTTVDGVGICVDLDGDWLAVGAYKNNSNAGCVYMYLRDSTTGLYQYHSQILPPSNAVFSGTNLFFGFRVSISGDSMAISASRAQVDGTDGRGAVWVYTQSGGVWSIDEANGTVVTTSSIGGVGAGSYLSLSGDRLAMTAQNKLLYSERDPDTGAWGEVILVTSPYSGSCTSGYDAKVSLSGDWLAYISRNSHMMWDVSKTDWHISQPDFDYRFNYNGGHHDISLDMSAGHGVCAVTYAFSYCLYVIMYAFDGTLWAEQERLPLQKGVRVALHGSTVAVGCNEAVYVYAFQDWSAHWELVASLTPAAGSNPAWVALGEHGVVVGHTGLNSGVGGAYVYHSTLPTLSPSIPASISVSTQTLATREVQDLRLRLRDGSGALISNIVDCYTPVYVTFNECNFAVSCSPGGECSVSLVAPLTAGSYTMELFGSADSPLNDLSLSIGITVSGVEYPYLSRQIVASDPFTAPSDSALTNTLLAADSGIVVAVYVANPATDSEIYTYTWDSVTGSYSVETITGVTTTIASVDVSGPSAVLGCPDANVVMAMEVLASGTLGNGESLPVPSGSANFGSIVAVDGDWIAAQTDSSLYLFHREYTWSIKQEISVASSVVYCIVIDSGILAIGTNNSGNGRVLVYALDSATNTWVASTSLDGGAAFGSALDMDAGWLVVHSPHTDDIGAVWVYQLEEGEFVHKASQVSALAGTTPYANGGLFGSSLSLSGSDLMVGYPLVKVWGSTSAVGNNGGALIYPDRATSGAYRTGWFGAVDTRLSQVALVGGFAASIGSYDAREIQFWVPTPSPDTVTVTHSDGVVKPLTRCVLRVALTAGGETLRIDSGVSVLTDDTGHAVPVPCVYDYATDDHVCVVVSPVGEFVLTVLLDGQSVHTETLGEDSSGLGQSGVHLAGFYGASADSASLSSLMTSTGGTSVVQGPSDTVSVYVFDSSTQV</sequence>
<reference evidence="4 5" key="1">
    <citation type="journal article" date="2018" name="PLoS ONE">
        <title>The draft genome of Kipferlia bialata reveals reductive genome evolution in fornicate parasites.</title>
        <authorList>
            <person name="Tanifuji G."/>
            <person name="Takabayashi S."/>
            <person name="Kume K."/>
            <person name="Takagi M."/>
            <person name="Nakayama T."/>
            <person name="Kamikawa R."/>
            <person name="Inagaki Y."/>
            <person name="Hashimoto T."/>
        </authorList>
    </citation>
    <scope>NUCLEOTIDE SEQUENCE [LARGE SCALE GENOMIC DNA]</scope>
    <source>
        <strain evidence="4">NY0173</strain>
    </source>
</reference>
<keyword evidence="3" id="KW-0325">Glycoprotein</keyword>
<keyword evidence="1" id="KW-0732">Signal</keyword>
<dbReference type="Gene3D" id="2.130.10.130">
    <property type="entry name" value="Integrin alpha, N-terminal"/>
    <property type="match status" value="3"/>
</dbReference>
<evidence type="ECO:0000313" key="5">
    <source>
        <dbReference type="Proteomes" id="UP000265618"/>
    </source>
</evidence>
<keyword evidence="2" id="KW-0677">Repeat</keyword>
<dbReference type="SUPFAM" id="SSF50978">
    <property type="entry name" value="WD40 repeat-like"/>
    <property type="match status" value="1"/>
</dbReference>
<dbReference type="SMART" id="SM00191">
    <property type="entry name" value="Int_alpha"/>
    <property type="match status" value="7"/>
</dbReference>
<dbReference type="InterPro" id="IPR036322">
    <property type="entry name" value="WD40_repeat_dom_sf"/>
</dbReference>
<dbReference type="SUPFAM" id="SSF82171">
    <property type="entry name" value="DPP6 N-terminal domain-like"/>
    <property type="match status" value="1"/>
</dbReference>
<accession>A0A9K3CPD9</accession>
<dbReference type="SUPFAM" id="SSF50969">
    <property type="entry name" value="YVTN repeat-like/Quinoprotein amine dehydrogenase"/>
    <property type="match status" value="1"/>
</dbReference>
<dbReference type="SUPFAM" id="SSF117281">
    <property type="entry name" value="Kelch motif"/>
    <property type="match status" value="1"/>
</dbReference>
<evidence type="ECO:0000256" key="2">
    <source>
        <dbReference type="ARBA" id="ARBA00022737"/>
    </source>
</evidence>
<protein>
    <submittedName>
        <fullName evidence="4">Uncharacterized protein</fullName>
    </submittedName>
</protein>
<dbReference type="EMBL" id="BDIP01000071">
    <property type="protein sequence ID" value="GIQ79882.1"/>
    <property type="molecule type" value="Genomic_DNA"/>
</dbReference>
<dbReference type="PANTHER" id="PTHR36220">
    <property type="entry name" value="UNNAMED PRODUCT"/>
    <property type="match status" value="1"/>
</dbReference>
<dbReference type="InterPro" id="IPR028994">
    <property type="entry name" value="Integrin_alpha_N"/>
</dbReference>
<proteinExistence type="predicted"/>
<organism evidence="4 5">
    <name type="scientific">Kipferlia bialata</name>
    <dbReference type="NCBI Taxonomy" id="797122"/>
    <lineage>
        <taxon>Eukaryota</taxon>
        <taxon>Metamonada</taxon>
        <taxon>Carpediemonas-like organisms</taxon>
        <taxon>Kipferlia</taxon>
    </lineage>
</organism>
<dbReference type="SUPFAM" id="SSF101898">
    <property type="entry name" value="NHL repeat"/>
    <property type="match status" value="1"/>
</dbReference>
<dbReference type="PANTHER" id="PTHR36220:SF1">
    <property type="entry name" value="GAMMA TUBULIN COMPLEX COMPONENT C-TERMINAL DOMAIN-CONTAINING PROTEIN"/>
    <property type="match status" value="1"/>
</dbReference>
<gene>
    <name evidence="4" type="ORF">KIPB_000586</name>
</gene>
<evidence type="ECO:0000256" key="1">
    <source>
        <dbReference type="ARBA" id="ARBA00022729"/>
    </source>
</evidence>
<keyword evidence="5" id="KW-1185">Reference proteome</keyword>
<comment type="caution">
    <text evidence="4">The sequence shown here is derived from an EMBL/GenBank/DDBJ whole genome shotgun (WGS) entry which is preliminary data.</text>
</comment>
<dbReference type="Proteomes" id="UP000265618">
    <property type="component" value="Unassembled WGS sequence"/>
</dbReference>
<evidence type="ECO:0000256" key="3">
    <source>
        <dbReference type="ARBA" id="ARBA00023180"/>
    </source>
</evidence>
<dbReference type="Pfam" id="PF14312">
    <property type="entry name" value="FG-GAP_2"/>
    <property type="match status" value="1"/>
</dbReference>
<dbReference type="InterPro" id="IPR013517">
    <property type="entry name" value="FG-GAP"/>
</dbReference>
<dbReference type="InterPro" id="IPR013519">
    <property type="entry name" value="Int_alpha_beta-p"/>
</dbReference>
<dbReference type="InterPro" id="IPR015915">
    <property type="entry name" value="Kelch-typ_b-propeller"/>
</dbReference>
<dbReference type="InterPro" id="IPR011044">
    <property type="entry name" value="Quino_amine_DH_bsu"/>
</dbReference>
<evidence type="ECO:0000313" key="4">
    <source>
        <dbReference type="EMBL" id="GIQ79882.1"/>
    </source>
</evidence>